<name>A0A0E2HDF8_9FIRM</name>
<evidence type="ECO:0000313" key="2">
    <source>
        <dbReference type="Proteomes" id="UP000013085"/>
    </source>
</evidence>
<dbReference type="HOGENOM" id="CLU_2914305_0_0_9"/>
<accession>A0A0E2HDF8</accession>
<dbReference type="EMBL" id="AGYR01000011">
    <property type="protein sequence ID" value="ENZ18292.1"/>
    <property type="molecule type" value="Genomic_DNA"/>
</dbReference>
<sequence>MIKKFLACNTVRERLDLLSNTVMDNWTDQDRGIILNVFNMNAEDYASKEDKITAIEKYGCL</sequence>
<dbReference type="AlphaFoldDB" id="A0A0E2HDF8"/>
<comment type="caution">
    <text evidence="1">The sequence shown here is derived from an EMBL/GenBank/DDBJ whole genome shotgun (WGS) entry which is preliminary data.</text>
</comment>
<dbReference type="Proteomes" id="UP000013085">
    <property type="component" value="Unassembled WGS sequence"/>
</dbReference>
<reference evidence="1 2" key="1">
    <citation type="submission" date="2013-01" db="EMBL/GenBank/DDBJ databases">
        <title>The Genome Sequence of Clostridium clostridioforme 90A8.</title>
        <authorList>
            <consortium name="The Broad Institute Genome Sequencing Platform"/>
            <person name="Earl A."/>
            <person name="Ward D."/>
            <person name="Feldgarden M."/>
            <person name="Gevers D."/>
            <person name="Courvalin P."/>
            <person name="Lambert T."/>
            <person name="Walker B."/>
            <person name="Young S.K."/>
            <person name="Zeng Q."/>
            <person name="Gargeya S."/>
            <person name="Fitzgerald M."/>
            <person name="Haas B."/>
            <person name="Abouelleil A."/>
            <person name="Alvarado L."/>
            <person name="Arachchi H.M."/>
            <person name="Berlin A.M."/>
            <person name="Chapman S.B."/>
            <person name="Dewar J."/>
            <person name="Goldberg J."/>
            <person name="Griggs A."/>
            <person name="Gujja S."/>
            <person name="Hansen M."/>
            <person name="Howarth C."/>
            <person name="Imamovic A."/>
            <person name="Larimer J."/>
            <person name="McCowan C."/>
            <person name="Murphy C."/>
            <person name="Neiman D."/>
            <person name="Pearson M."/>
            <person name="Priest M."/>
            <person name="Roberts A."/>
            <person name="Saif S."/>
            <person name="Shea T."/>
            <person name="Sisk P."/>
            <person name="Sykes S."/>
            <person name="Wortman J."/>
            <person name="Nusbaum C."/>
            <person name="Birren B."/>
        </authorList>
    </citation>
    <scope>NUCLEOTIDE SEQUENCE [LARGE SCALE GENOMIC DNA]</scope>
    <source>
        <strain evidence="1 2">90A8</strain>
    </source>
</reference>
<protein>
    <submittedName>
        <fullName evidence="1">Uncharacterized protein</fullName>
    </submittedName>
</protein>
<organism evidence="1 2">
    <name type="scientific">[Clostridium] clostridioforme 90A8</name>
    <dbReference type="NCBI Taxonomy" id="999408"/>
    <lineage>
        <taxon>Bacteria</taxon>
        <taxon>Bacillati</taxon>
        <taxon>Bacillota</taxon>
        <taxon>Clostridia</taxon>
        <taxon>Lachnospirales</taxon>
        <taxon>Lachnospiraceae</taxon>
        <taxon>Enterocloster</taxon>
    </lineage>
</organism>
<proteinExistence type="predicted"/>
<dbReference type="PATRIC" id="fig|999408.3.peg.1433"/>
<dbReference type="RefSeq" id="WP_002595295.1">
    <property type="nucleotide sequence ID" value="NZ_KB851009.1"/>
</dbReference>
<evidence type="ECO:0000313" key="1">
    <source>
        <dbReference type="EMBL" id="ENZ18292.1"/>
    </source>
</evidence>
<gene>
    <name evidence="1" type="ORF">HMPREF1090_01335</name>
</gene>